<dbReference type="InterPro" id="IPR018972">
    <property type="entry name" value="Sas10_C_dom"/>
</dbReference>
<dbReference type="InterPro" id="IPR041505">
    <property type="entry name" value="Dis3_CSD2"/>
</dbReference>
<dbReference type="InterPro" id="IPR041093">
    <property type="entry name" value="Dis3l2-like_C"/>
</dbReference>
<dbReference type="Gene3D" id="2.40.50.140">
    <property type="entry name" value="Nucleic acid-binding proteins"/>
    <property type="match status" value="1"/>
</dbReference>
<evidence type="ECO:0000313" key="9">
    <source>
        <dbReference type="Proteomes" id="UP001142055"/>
    </source>
</evidence>
<accession>A0A9Q0M4E1</accession>
<feature type="compositionally biased region" description="Low complexity" evidence="6">
    <location>
        <begin position="544"/>
        <end position="556"/>
    </location>
</feature>
<feature type="region of interest" description="Disordered" evidence="6">
    <location>
        <begin position="422"/>
        <end position="448"/>
    </location>
</feature>
<keyword evidence="5" id="KW-0694">RNA-binding</keyword>
<feature type="compositionally biased region" description="Basic and acidic residues" evidence="6">
    <location>
        <begin position="506"/>
        <end position="517"/>
    </location>
</feature>
<dbReference type="SMART" id="SM00955">
    <property type="entry name" value="RNB"/>
    <property type="match status" value="1"/>
</dbReference>
<dbReference type="EMBL" id="JAPWDV010000002">
    <property type="protein sequence ID" value="KAJ6218971.1"/>
    <property type="molecule type" value="Genomic_DNA"/>
</dbReference>
<dbReference type="PANTHER" id="PTHR23355:SF9">
    <property type="entry name" value="DIS3-LIKE EXONUCLEASE 2"/>
    <property type="match status" value="1"/>
</dbReference>
<feature type="region of interest" description="Disordered" evidence="6">
    <location>
        <begin position="1"/>
        <end position="44"/>
    </location>
</feature>
<dbReference type="SUPFAM" id="SSF50249">
    <property type="entry name" value="Nucleic acid-binding proteins"/>
    <property type="match status" value="2"/>
</dbReference>
<feature type="domain" description="RNB" evidence="7">
    <location>
        <begin position="880"/>
        <end position="1229"/>
    </location>
</feature>
<feature type="compositionally biased region" description="Basic residues" evidence="6">
    <location>
        <begin position="557"/>
        <end position="567"/>
    </location>
</feature>
<feature type="region of interest" description="Disordered" evidence="6">
    <location>
        <begin position="506"/>
        <end position="567"/>
    </location>
</feature>
<evidence type="ECO:0000256" key="1">
    <source>
        <dbReference type="ARBA" id="ARBA00005785"/>
    </source>
</evidence>
<dbReference type="PANTHER" id="PTHR23355">
    <property type="entry name" value="RIBONUCLEASE"/>
    <property type="match status" value="1"/>
</dbReference>
<comment type="caution">
    <text evidence="8">The sequence shown here is derived from an EMBL/GenBank/DDBJ whole genome shotgun (WGS) entry which is preliminary data.</text>
</comment>
<keyword evidence="9" id="KW-1185">Reference proteome</keyword>
<evidence type="ECO:0000256" key="3">
    <source>
        <dbReference type="ARBA" id="ARBA00022801"/>
    </source>
</evidence>
<dbReference type="InterPro" id="IPR033771">
    <property type="entry name" value="Rrp44_CSD1"/>
</dbReference>
<dbReference type="Proteomes" id="UP001142055">
    <property type="component" value="Chromosome 2"/>
</dbReference>
<dbReference type="InterPro" id="IPR007146">
    <property type="entry name" value="Sas10/Utp3/C1D"/>
</dbReference>
<feature type="compositionally biased region" description="Acidic residues" evidence="6">
    <location>
        <begin position="18"/>
        <end position="42"/>
    </location>
</feature>
<evidence type="ECO:0000256" key="6">
    <source>
        <dbReference type="SAM" id="MobiDB-lite"/>
    </source>
</evidence>
<organism evidence="8 9">
    <name type="scientific">Blomia tropicalis</name>
    <name type="common">Mite</name>
    <dbReference type="NCBI Taxonomy" id="40697"/>
    <lineage>
        <taxon>Eukaryota</taxon>
        <taxon>Metazoa</taxon>
        <taxon>Ecdysozoa</taxon>
        <taxon>Arthropoda</taxon>
        <taxon>Chelicerata</taxon>
        <taxon>Arachnida</taxon>
        <taxon>Acari</taxon>
        <taxon>Acariformes</taxon>
        <taxon>Sarcoptiformes</taxon>
        <taxon>Astigmata</taxon>
        <taxon>Glycyphagoidea</taxon>
        <taxon>Echimyopodidae</taxon>
        <taxon>Blomia</taxon>
    </lineage>
</organism>
<keyword evidence="2" id="KW-0540">Nuclease</keyword>
<sequence>MADSSDEDVVDYKNDYIVSDDEEDIMPSEPDSSEDDDDDDDFYNDKFSRFKIELKKDEMASDLEDGDENEDNLPSSLAWGKDKKLFYNTDFIDRDYRSQKSKEEDLAQYEEQEALAIQKRLLESINENDLGLDFMIDTKPKQVTKKQLIEEDYYEKKREKIELDLSTLKSEQKLDIIRRESPELELLISDCKKYLKELNDQLDPILNNLLENDPISSTGLKYLKLRYMVLLNYCTNVSYYLSLMSSHDKSKVKDHPIIKDIFMHKKLISQLDSYQKQNGKLFTKELDYVSKLLEQPNPQIDFMSENVTVAEEEIYDLVNNSKLAAFNGNENEDNMPIDDNVYDDEGEDEKRAITYEMEKNKGLIAKRKREQRNPRVKYRKKYENAIVRRRGQVREPRKEIRKYSGEHTGINVRAVKNRIKTPVPPNKCKATKPNRTNSTPNSSITPSKIPVYSLNKRLGSLDNFKPINNYTNLEERHSLSANQLSQLPESVKLMHMVHCYSNHKERTMPRSKTHDFNDMGGSSVPSTSATCSPGVFTPKERKFSNASTNKSSNSKANHSRNNCRTKQNKPYYDEYMPLCEMQKGLEKGDIIEGILRINPKNYNDAYISAPEGGLDIFIGGMRDRNRSLNGDLVLVQLNDSSKWTLSVSSLNSNWNQWMAEFESCLNNSSNENDDDHPLDAKKLKSLLNSQDAIKVEMGLKANKSISLKSILITEFPNVPLKIYGMQMSDLMQIPVSSKFIQRTGKVVNLKSINHSRIVGGTIQLEKQKQFSNFKLIPNDCRIPHVMIPGKSLPKSFIDNYDLLKNNLFLVKIDNWSVQSLFPKGEILQTLGKSGDIESETEVVLKMYDIDTKEFPDEALEEYNLFSNETWKIPDEEYNYRKDLRDECVFTIDPQSARDLDDALSIRQLSRNIFEVGVHIADVSYFIKEKTMLNDIARSRATSVYLSNKVIPMLPPLFCQNLCSLNPGEDRLTFSILFTIDINGNIQDKWFGRTVINSCAKLSYEHAQRMIDSHNDEHLNSEEFPTIFNEWPLAEISDKVKALNRIAQNIRNSRFENGSLRLDKTKIGFLLNEDGMPISFSKYELKDSNRMIEEFMLLANKVVAERLYNHFSNDGRAFLRGHPPPNLHNLNEFISFCKNTNIDFNVENSISIYNSLKQLANNNPLHFRLCSINLIKSMKLAVYTCVNSTMSSHEFHHYALNFAKYTHFTSPIRRYADIIVHRLLATSLDYDTTCNDNRSDLVKVANNCNTRKYNAFLVSEKSTEIHLKSYIKLIGSIVTKAAVFNVYDHSFDVLILDFDIVCRVYLNQQMVKKFEFTKNNGVPQLKLYWQSSSSDSGEPNESNKFEQIISHLVQIDVQIMIDDKFNYVLVMANPEGHFIRAQYDKHSISNGHKDEEIEEMKTEDQS</sequence>
<gene>
    <name evidence="8" type="ORF">RDWZM_004783</name>
</gene>
<keyword evidence="4" id="KW-0269">Exonuclease</keyword>
<dbReference type="GO" id="GO:0010587">
    <property type="term" value="P:miRNA catabolic process"/>
    <property type="evidence" value="ECO:0007669"/>
    <property type="project" value="TreeGrafter"/>
</dbReference>
<dbReference type="GO" id="GO:0000175">
    <property type="term" value="F:3'-5'-RNA exonuclease activity"/>
    <property type="evidence" value="ECO:0007669"/>
    <property type="project" value="TreeGrafter"/>
</dbReference>
<dbReference type="Gene3D" id="2.40.50.700">
    <property type="match status" value="1"/>
</dbReference>
<dbReference type="GO" id="GO:0006402">
    <property type="term" value="P:mRNA catabolic process"/>
    <property type="evidence" value="ECO:0007669"/>
    <property type="project" value="TreeGrafter"/>
</dbReference>
<dbReference type="InterPro" id="IPR022966">
    <property type="entry name" value="RNase_II/R_CS"/>
</dbReference>
<name>A0A9Q0M4E1_BLOTA</name>
<evidence type="ECO:0000256" key="2">
    <source>
        <dbReference type="ARBA" id="ARBA00022722"/>
    </source>
</evidence>
<dbReference type="Pfam" id="PF04000">
    <property type="entry name" value="Sas10_Utp3"/>
    <property type="match status" value="1"/>
</dbReference>
<evidence type="ECO:0000256" key="4">
    <source>
        <dbReference type="ARBA" id="ARBA00022839"/>
    </source>
</evidence>
<dbReference type="InterPro" id="IPR012340">
    <property type="entry name" value="NA-bd_OB-fold"/>
</dbReference>
<dbReference type="InterPro" id="IPR001900">
    <property type="entry name" value="RNase_II/R"/>
</dbReference>
<evidence type="ECO:0000256" key="5">
    <source>
        <dbReference type="ARBA" id="ARBA00022884"/>
    </source>
</evidence>
<dbReference type="Pfam" id="PF00773">
    <property type="entry name" value="RNB"/>
    <property type="match status" value="1"/>
</dbReference>
<dbReference type="PROSITE" id="PS01175">
    <property type="entry name" value="RIBONUCLEASE_II"/>
    <property type="match status" value="1"/>
</dbReference>
<evidence type="ECO:0000313" key="8">
    <source>
        <dbReference type="EMBL" id="KAJ6218971.1"/>
    </source>
</evidence>
<evidence type="ECO:0000259" key="7">
    <source>
        <dbReference type="SMART" id="SM00955"/>
    </source>
</evidence>
<protein>
    <recommendedName>
        <fullName evidence="7">RNB domain-containing protein</fullName>
    </recommendedName>
</protein>
<proteinExistence type="inferred from homology"/>
<feature type="compositionally biased region" description="Low complexity" evidence="6">
    <location>
        <begin position="431"/>
        <end position="448"/>
    </location>
</feature>
<dbReference type="Pfam" id="PF17877">
    <property type="entry name" value="Dis3l2_C_term"/>
    <property type="match status" value="1"/>
</dbReference>
<dbReference type="InterPro" id="IPR050180">
    <property type="entry name" value="RNR_Ribonuclease"/>
</dbReference>
<dbReference type="Pfam" id="PF17849">
    <property type="entry name" value="OB_Dis3"/>
    <property type="match status" value="1"/>
</dbReference>
<dbReference type="Pfam" id="PF17216">
    <property type="entry name" value="Rrp44_CSD1"/>
    <property type="match status" value="1"/>
</dbReference>
<comment type="similarity">
    <text evidence="1">Belongs to the RNR ribonuclease family.</text>
</comment>
<dbReference type="Gene3D" id="2.40.50.690">
    <property type="match status" value="1"/>
</dbReference>
<reference evidence="8" key="1">
    <citation type="submission" date="2022-12" db="EMBL/GenBank/DDBJ databases">
        <title>Genome assemblies of Blomia tropicalis.</title>
        <authorList>
            <person name="Cui Y."/>
        </authorList>
    </citation>
    <scope>NUCLEOTIDE SEQUENCE</scope>
    <source>
        <tissue evidence="8">Adult mites</tissue>
    </source>
</reference>
<keyword evidence="3" id="KW-0378">Hydrolase</keyword>
<dbReference type="GO" id="GO:0000932">
    <property type="term" value="C:P-body"/>
    <property type="evidence" value="ECO:0007669"/>
    <property type="project" value="TreeGrafter"/>
</dbReference>
<dbReference type="GO" id="GO:0003723">
    <property type="term" value="F:RNA binding"/>
    <property type="evidence" value="ECO:0007669"/>
    <property type="project" value="UniProtKB-KW"/>
</dbReference>
<dbReference type="Pfam" id="PF09368">
    <property type="entry name" value="Sas10"/>
    <property type="match status" value="1"/>
</dbReference>